<organism evidence="2 3">
    <name type="scientific">Hibiscus sabdariffa</name>
    <name type="common">roselle</name>
    <dbReference type="NCBI Taxonomy" id="183260"/>
    <lineage>
        <taxon>Eukaryota</taxon>
        <taxon>Viridiplantae</taxon>
        <taxon>Streptophyta</taxon>
        <taxon>Embryophyta</taxon>
        <taxon>Tracheophyta</taxon>
        <taxon>Spermatophyta</taxon>
        <taxon>Magnoliopsida</taxon>
        <taxon>eudicotyledons</taxon>
        <taxon>Gunneridae</taxon>
        <taxon>Pentapetalae</taxon>
        <taxon>rosids</taxon>
        <taxon>malvids</taxon>
        <taxon>Malvales</taxon>
        <taxon>Malvaceae</taxon>
        <taxon>Malvoideae</taxon>
        <taxon>Hibiscus</taxon>
    </lineage>
</organism>
<dbReference type="EMBL" id="JBBPBN010000030">
    <property type="protein sequence ID" value="KAK9005703.1"/>
    <property type="molecule type" value="Genomic_DNA"/>
</dbReference>
<evidence type="ECO:0000313" key="3">
    <source>
        <dbReference type="Proteomes" id="UP001396334"/>
    </source>
</evidence>
<evidence type="ECO:0000256" key="1">
    <source>
        <dbReference type="SAM" id="MobiDB-lite"/>
    </source>
</evidence>
<gene>
    <name evidence="2" type="ORF">V6N11_043126</name>
</gene>
<comment type="caution">
    <text evidence="2">The sequence shown here is derived from an EMBL/GenBank/DDBJ whole genome shotgun (WGS) entry which is preliminary data.</text>
</comment>
<dbReference type="Proteomes" id="UP001396334">
    <property type="component" value="Unassembled WGS sequence"/>
</dbReference>
<proteinExistence type="predicted"/>
<keyword evidence="3" id="KW-1185">Reference proteome</keyword>
<accession>A0ABR2QYJ9</accession>
<evidence type="ECO:0000313" key="2">
    <source>
        <dbReference type="EMBL" id="KAK9005703.1"/>
    </source>
</evidence>
<name>A0ABR2QYJ9_9ROSI</name>
<feature type="region of interest" description="Disordered" evidence="1">
    <location>
        <begin position="1"/>
        <end position="21"/>
    </location>
</feature>
<reference evidence="2 3" key="1">
    <citation type="journal article" date="2024" name="G3 (Bethesda)">
        <title>Genome assembly of Hibiscus sabdariffa L. provides insights into metabolisms of medicinal natural products.</title>
        <authorList>
            <person name="Kim T."/>
        </authorList>
    </citation>
    <scope>NUCLEOTIDE SEQUENCE [LARGE SCALE GENOMIC DNA]</scope>
    <source>
        <strain evidence="2">TK-2024</strain>
        <tissue evidence="2">Old leaves</tissue>
    </source>
</reference>
<protein>
    <submittedName>
        <fullName evidence="2">Uncharacterized protein</fullName>
    </submittedName>
</protein>
<sequence length="83" mass="9240">MTNEAKHHLESQFGTLETDAKTMSAKIDSLEAEIEKERALSEQSSVNTNESKQLLESQLISIKAEAQMMSAKINSLEMELAEL</sequence>
<feature type="compositionally biased region" description="Basic and acidic residues" evidence="1">
    <location>
        <begin position="1"/>
        <end position="10"/>
    </location>
</feature>